<protein>
    <submittedName>
        <fullName evidence="4">Sialate O-acetylesterase</fullName>
    </submittedName>
</protein>
<dbReference type="GO" id="GO:0005975">
    <property type="term" value="P:carbohydrate metabolic process"/>
    <property type="evidence" value="ECO:0007669"/>
    <property type="project" value="InterPro"/>
</dbReference>
<dbReference type="GO" id="GO:0001681">
    <property type="term" value="F:sialate O-acetylesterase activity"/>
    <property type="evidence" value="ECO:0007669"/>
    <property type="project" value="InterPro"/>
</dbReference>
<dbReference type="SUPFAM" id="SSF49785">
    <property type="entry name" value="Galactose-binding domain-like"/>
    <property type="match status" value="1"/>
</dbReference>
<keyword evidence="5" id="KW-1185">Reference proteome</keyword>
<evidence type="ECO:0000256" key="2">
    <source>
        <dbReference type="SAM" id="SignalP"/>
    </source>
</evidence>
<gene>
    <name evidence="4" type="ORF">C7460_10473</name>
</gene>
<dbReference type="InterPro" id="IPR039329">
    <property type="entry name" value="SIAE"/>
</dbReference>
<dbReference type="Gene3D" id="3.40.50.1110">
    <property type="entry name" value="SGNH hydrolase"/>
    <property type="match status" value="2"/>
</dbReference>
<dbReference type="InterPro" id="IPR005181">
    <property type="entry name" value="SASA"/>
</dbReference>
<feature type="chain" id="PRO_5017544640" evidence="2">
    <location>
        <begin position="22"/>
        <end position="640"/>
    </location>
</feature>
<dbReference type="InterPro" id="IPR008979">
    <property type="entry name" value="Galactose-bd-like_sf"/>
</dbReference>
<dbReference type="AlphaFoldDB" id="A0A3D9L6F6"/>
<feature type="domain" description="Sialate O-acetylesterase" evidence="3">
    <location>
        <begin position="406"/>
        <end position="529"/>
    </location>
</feature>
<dbReference type="GO" id="GO:0004553">
    <property type="term" value="F:hydrolase activity, hydrolyzing O-glycosyl compounds"/>
    <property type="evidence" value="ECO:0007669"/>
    <property type="project" value="InterPro"/>
</dbReference>
<keyword evidence="1" id="KW-0378">Hydrolase</keyword>
<evidence type="ECO:0000313" key="4">
    <source>
        <dbReference type="EMBL" id="REE01054.1"/>
    </source>
</evidence>
<dbReference type="Proteomes" id="UP000256779">
    <property type="component" value="Unassembled WGS sequence"/>
</dbReference>
<dbReference type="PANTHER" id="PTHR22901">
    <property type="entry name" value="SIALATE O-ACETYLESTERASE"/>
    <property type="match status" value="1"/>
</dbReference>
<accession>A0A3D9L6F6</accession>
<evidence type="ECO:0000259" key="3">
    <source>
        <dbReference type="Pfam" id="PF03629"/>
    </source>
</evidence>
<dbReference type="SUPFAM" id="SSF52266">
    <property type="entry name" value="SGNH hydrolase"/>
    <property type="match status" value="1"/>
</dbReference>
<proteinExistence type="predicted"/>
<sequence>MLRIVSSIFFLLLSLASTSQLKLPQLISNGMVLQRDTPLTLWGWDTPGHPVSVELDGVVYLGKTKSDSSWRIQLPPQKAGGPYTTKITGSQTILLEDVWIGDVWLASGQSNMDLTIERVSPIYQTEIENADFSQIRYFQVPNKYHFNEPLSDLEGGQWTSTTPENVLKFSAVAYFFAQALHQSQGVPIGIIKSSLGGSPAQAWMSEDALKAFPSHFEEAQIFKDQSVIDSLKQADATRKNNWYATSTAKDRWLQSSPDWHSNEVKANNWPTMMVPGYWTDQNVNFKNGVVWFKRNFTLPADCTGQAAYLELGCIVDADSTFVNGHFVGNTTYRYPPRRYQIPAGVLTAGENTLTVRVVNTSGRGGFVPDKNYQISCQDQTIDLSGTWHYQLGAEMQPLARPTFIRWKPLGLYNAMIAPLTSYTIRGAIWYQGESNTSNPQEYRKLLPAMIEDWRSQWGYEFPFLIVQLANYMEPADAPGPSNWAMLREAQLLTAQNTPNTALTVTIDLGEWNDVHPLRKKPVGERLARAARKLSYDEDIIASGPVYQQMQVKKGKIILTFDQDKLVARGGPLRAFAIAGANRQFVWAEAQIKGNQITVWSDKVPKPVAVRYAWAHNPNQTNLYNEAGLPASPFRTDNWKE</sequence>
<organism evidence="4 5">
    <name type="scientific">Marinoscillum furvescens DSM 4134</name>
    <dbReference type="NCBI Taxonomy" id="1122208"/>
    <lineage>
        <taxon>Bacteria</taxon>
        <taxon>Pseudomonadati</taxon>
        <taxon>Bacteroidota</taxon>
        <taxon>Cytophagia</taxon>
        <taxon>Cytophagales</taxon>
        <taxon>Reichenbachiellaceae</taxon>
        <taxon>Marinoscillum</taxon>
    </lineage>
</organism>
<dbReference type="RefSeq" id="WP_115867144.1">
    <property type="nucleotide sequence ID" value="NZ_QREG01000004.1"/>
</dbReference>
<dbReference type="Pfam" id="PF03629">
    <property type="entry name" value="SASA"/>
    <property type="match status" value="1"/>
</dbReference>
<feature type="signal peptide" evidence="2">
    <location>
        <begin position="1"/>
        <end position="21"/>
    </location>
</feature>
<keyword evidence="2" id="KW-0732">Signal</keyword>
<dbReference type="Gene3D" id="2.60.120.260">
    <property type="entry name" value="Galactose-binding domain-like"/>
    <property type="match status" value="1"/>
</dbReference>
<reference evidence="4 5" key="1">
    <citation type="submission" date="2018-07" db="EMBL/GenBank/DDBJ databases">
        <title>Genomic Encyclopedia of Type Strains, Phase IV (KMG-IV): sequencing the most valuable type-strain genomes for metagenomic binning, comparative biology and taxonomic classification.</title>
        <authorList>
            <person name="Goeker M."/>
        </authorList>
    </citation>
    <scope>NUCLEOTIDE SEQUENCE [LARGE SCALE GENOMIC DNA]</scope>
    <source>
        <strain evidence="4 5">DSM 4134</strain>
    </source>
</reference>
<evidence type="ECO:0000256" key="1">
    <source>
        <dbReference type="ARBA" id="ARBA00022801"/>
    </source>
</evidence>
<comment type="caution">
    <text evidence="4">The sequence shown here is derived from an EMBL/GenBank/DDBJ whole genome shotgun (WGS) entry which is preliminary data.</text>
</comment>
<dbReference type="EMBL" id="QREG01000004">
    <property type="protein sequence ID" value="REE01054.1"/>
    <property type="molecule type" value="Genomic_DNA"/>
</dbReference>
<dbReference type="OrthoDB" id="9816001at2"/>
<evidence type="ECO:0000313" key="5">
    <source>
        <dbReference type="Proteomes" id="UP000256779"/>
    </source>
</evidence>
<name>A0A3D9L6F6_MARFU</name>
<dbReference type="PANTHER" id="PTHR22901:SF0">
    <property type="entry name" value="SIALATE O-ACETYLESTERASE"/>
    <property type="match status" value="1"/>
</dbReference>
<dbReference type="InterPro" id="IPR036514">
    <property type="entry name" value="SGNH_hydro_sf"/>
</dbReference>